<evidence type="ECO:0000313" key="6">
    <source>
        <dbReference type="EMBL" id="CBK21083.2"/>
    </source>
</evidence>
<evidence type="ECO:0000256" key="1">
    <source>
        <dbReference type="ARBA" id="ARBA00022723"/>
    </source>
</evidence>
<evidence type="ECO:0000256" key="2">
    <source>
        <dbReference type="ARBA" id="ARBA00022771"/>
    </source>
</evidence>
<dbReference type="InterPro" id="IPR013083">
    <property type="entry name" value="Znf_RING/FYVE/PHD"/>
</dbReference>
<name>D8LZ44_BLAHO</name>
<dbReference type="PANTHER" id="PTHR45931">
    <property type="entry name" value="SI:CH211-59O9.10"/>
    <property type="match status" value="1"/>
</dbReference>
<dbReference type="PANTHER" id="PTHR45931:SF16">
    <property type="entry name" value="RING_U-BOX SUPERFAMILY PROTEIN"/>
    <property type="match status" value="1"/>
</dbReference>
<dbReference type="OrthoDB" id="8062037at2759"/>
<dbReference type="InterPro" id="IPR051834">
    <property type="entry name" value="RING_finger_E3_ligase"/>
</dbReference>
<evidence type="ECO:0000259" key="5">
    <source>
        <dbReference type="PROSITE" id="PS50089"/>
    </source>
</evidence>
<dbReference type="EMBL" id="FN668640">
    <property type="protein sequence ID" value="CBK21083.2"/>
    <property type="molecule type" value="Genomic_DNA"/>
</dbReference>
<sequence length="185" mass="20922">MPETYYCHKCKRTVSATQQPDGSYQCSQCHDYFVEIRDEPDVPPVNNPPPQNINGNTFVFQPNIVRLPNGTVTMSFQTSSGHINMDHIGQLLSMILTGFDRPAPVQHTSRRFIRNLVHRHPTDAELESTPTCPICENDITKEDEIVSLPCNHLFHPNCIVPWIEDHNTCPTCRAQLPLSDGEEEG</sequence>
<organism evidence="6">
    <name type="scientific">Blastocystis hominis</name>
    <dbReference type="NCBI Taxonomy" id="12968"/>
    <lineage>
        <taxon>Eukaryota</taxon>
        <taxon>Sar</taxon>
        <taxon>Stramenopiles</taxon>
        <taxon>Bigyra</taxon>
        <taxon>Opalozoa</taxon>
        <taxon>Opalinata</taxon>
        <taxon>Blastocystidae</taxon>
        <taxon>Blastocystis</taxon>
    </lineage>
</organism>
<proteinExistence type="predicted"/>
<keyword evidence="3" id="KW-0862">Zinc</keyword>
<gene>
    <name evidence="6" type="ORF">GSBLH_T00001295001</name>
</gene>
<reference evidence="6" key="1">
    <citation type="submission" date="2010-02" db="EMBL/GenBank/DDBJ databases">
        <title>Sequencing and annotation of the Blastocystis hominis genome.</title>
        <authorList>
            <person name="Wincker P."/>
        </authorList>
    </citation>
    <scope>NUCLEOTIDE SEQUENCE</scope>
    <source>
        <strain evidence="6">Singapore isolate B</strain>
    </source>
</reference>
<dbReference type="InParanoid" id="D8LZ44"/>
<keyword evidence="7" id="KW-1185">Reference proteome</keyword>
<dbReference type="GeneID" id="24918562"/>
<feature type="domain" description="RING-type" evidence="5">
    <location>
        <begin position="132"/>
        <end position="173"/>
    </location>
</feature>
<keyword evidence="1" id="KW-0479">Metal-binding</keyword>
<dbReference type="RefSeq" id="XP_012895131.1">
    <property type="nucleotide sequence ID" value="XM_013039677.1"/>
</dbReference>
<dbReference type="Gene3D" id="3.30.40.10">
    <property type="entry name" value="Zinc/RING finger domain, C3HC4 (zinc finger)"/>
    <property type="match status" value="1"/>
</dbReference>
<dbReference type="GO" id="GO:0008270">
    <property type="term" value="F:zinc ion binding"/>
    <property type="evidence" value="ECO:0007669"/>
    <property type="project" value="UniProtKB-KW"/>
</dbReference>
<dbReference type="InterPro" id="IPR001841">
    <property type="entry name" value="Znf_RING"/>
</dbReference>
<dbReference type="SMART" id="SM00184">
    <property type="entry name" value="RING"/>
    <property type="match status" value="1"/>
</dbReference>
<dbReference type="GO" id="GO:0061630">
    <property type="term" value="F:ubiquitin protein ligase activity"/>
    <property type="evidence" value="ECO:0007669"/>
    <property type="project" value="TreeGrafter"/>
</dbReference>
<accession>D8LZ44</accession>
<dbReference type="Proteomes" id="UP000008312">
    <property type="component" value="Unassembled WGS sequence"/>
</dbReference>
<dbReference type="AlphaFoldDB" id="D8LZ44"/>
<dbReference type="GO" id="GO:0005634">
    <property type="term" value="C:nucleus"/>
    <property type="evidence" value="ECO:0007669"/>
    <property type="project" value="TreeGrafter"/>
</dbReference>
<dbReference type="OMA" id="TCKETIC"/>
<dbReference type="Pfam" id="PF13639">
    <property type="entry name" value="zf-RING_2"/>
    <property type="match status" value="1"/>
</dbReference>
<dbReference type="GO" id="GO:0006511">
    <property type="term" value="P:ubiquitin-dependent protein catabolic process"/>
    <property type="evidence" value="ECO:0007669"/>
    <property type="project" value="TreeGrafter"/>
</dbReference>
<dbReference type="SUPFAM" id="SSF57850">
    <property type="entry name" value="RING/U-box"/>
    <property type="match status" value="1"/>
</dbReference>
<keyword evidence="2 4" id="KW-0863">Zinc-finger</keyword>
<protein>
    <recommendedName>
        <fullName evidence="5">RING-type domain-containing protein</fullName>
    </recommendedName>
</protein>
<dbReference type="PROSITE" id="PS50089">
    <property type="entry name" value="ZF_RING_2"/>
    <property type="match status" value="1"/>
</dbReference>
<dbReference type="CDD" id="cd16454">
    <property type="entry name" value="RING-H2_PA-TM-RING"/>
    <property type="match status" value="1"/>
</dbReference>
<evidence type="ECO:0000256" key="4">
    <source>
        <dbReference type="PROSITE-ProRule" id="PRU00175"/>
    </source>
</evidence>
<evidence type="ECO:0000313" key="7">
    <source>
        <dbReference type="Proteomes" id="UP000008312"/>
    </source>
</evidence>
<evidence type="ECO:0000256" key="3">
    <source>
        <dbReference type="ARBA" id="ARBA00022833"/>
    </source>
</evidence>